<dbReference type="Proteomes" id="UP001642483">
    <property type="component" value="Unassembled WGS sequence"/>
</dbReference>
<evidence type="ECO:0000256" key="2">
    <source>
        <dbReference type="ARBA" id="ARBA00022737"/>
    </source>
</evidence>
<dbReference type="Pfam" id="PF24681">
    <property type="entry name" value="Kelch_KLHDC2_KLHL20_DRC7"/>
    <property type="match status" value="1"/>
</dbReference>
<evidence type="ECO:0000313" key="4">
    <source>
        <dbReference type="Proteomes" id="UP001642483"/>
    </source>
</evidence>
<organism evidence="3 4">
    <name type="scientific">Clavelina lepadiformis</name>
    <name type="common">Light-bulb sea squirt</name>
    <name type="synonym">Ascidia lepadiformis</name>
    <dbReference type="NCBI Taxonomy" id="159417"/>
    <lineage>
        <taxon>Eukaryota</taxon>
        <taxon>Metazoa</taxon>
        <taxon>Chordata</taxon>
        <taxon>Tunicata</taxon>
        <taxon>Ascidiacea</taxon>
        <taxon>Aplousobranchia</taxon>
        <taxon>Clavelinidae</taxon>
        <taxon>Clavelina</taxon>
    </lineage>
</organism>
<dbReference type="InterPro" id="IPR015915">
    <property type="entry name" value="Kelch-typ_b-propeller"/>
</dbReference>
<protein>
    <submittedName>
        <fullName evidence="3">Uncharacterized protein</fullName>
    </submittedName>
</protein>
<evidence type="ECO:0000313" key="3">
    <source>
        <dbReference type="EMBL" id="CAK8684653.1"/>
    </source>
</evidence>
<sequence>MARHWTCSQFFRLRQDHTNNLFRLPCRREESTISLTEQQTIFVFGGTNENGTQLTSGEYYTSAVNKWSDISPMKQPRSGNAAVSCRGYIYSLGGFGSKKYLSSVERFHPGNDVWDDVPSMKVPRRWLAAVALNGTHIYAIGGQAGDDNATTQKSVERYDVTTKKWSDVGEMNVERSSHAACVLQGKIYVVGGLDKNNYVVKSIECYDPTTNKWTIVGETDEELYCHALVAI</sequence>
<accession>A0ABP0FYI2</accession>
<reference evidence="3 4" key="1">
    <citation type="submission" date="2024-02" db="EMBL/GenBank/DDBJ databases">
        <authorList>
            <person name="Daric V."/>
            <person name="Darras S."/>
        </authorList>
    </citation>
    <scope>NUCLEOTIDE SEQUENCE [LARGE SCALE GENOMIC DNA]</scope>
</reference>
<keyword evidence="4" id="KW-1185">Reference proteome</keyword>
<dbReference type="SUPFAM" id="SSF117281">
    <property type="entry name" value="Kelch motif"/>
    <property type="match status" value="1"/>
</dbReference>
<dbReference type="InterPro" id="IPR006652">
    <property type="entry name" value="Kelch_1"/>
</dbReference>
<gene>
    <name evidence="3" type="ORF">CVLEPA_LOCUS15632</name>
</gene>
<keyword evidence="1" id="KW-0880">Kelch repeat</keyword>
<name>A0ABP0FYI2_CLALP</name>
<dbReference type="PANTHER" id="PTHR45632:SF3">
    <property type="entry name" value="KELCH-LIKE PROTEIN 32"/>
    <property type="match status" value="1"/>
</dbReference>
<keyword evidence="2" id="KW-0677">Repeat</keyword>
<dbReference type="SMART" id="SM00612">
    <property type="entry name" value="Kelch"/>
    <property type="match status" value="4"/>
</dbReference>
<proteinExistence type="predicted"/>
<dbReference type="EMBL" id="CAWYQH010000098">
    <property type="protein sequence ID" value="CAK8684653.1"/>
    <property type="molecule type" value="Genomic_DNA"/>
</dbReference>
<dbReference type="Gene3D" id="2.120.10.80">
    <property type="entry name" value="Kelch-type beta propeller"/>
    <property type="match status" value="1"/>
</dbReference>
<evidence type="ECO:0000256" key="1">
    <source>
        <dbReference type="ARBA" id="ARBA00022441"/>
    </source>
</evidence>
<comment type="caution">
    <text evidence="3">The sequence shown here is derived from an EMBL/GenBank/DDBJ whole genome shotgun (WGS) entry which is preliminary data.</text>
</comment>
<dbReference type="PANTHER" id="PTHR45632">
    <property type="entry name" value="LD33804P"/>
    <property type="match status" value="1"/>
</dbReference>